<comment type="caution">
    <text evidence="1">The sequence shown here is derived from an EMBL/GenBank/DDBJ whole genome shotgun (WGS) entry which is preliminary data.</text>
</comment>
<evidence type="ECO:0000313" key="3">
    <source>
        <dbReference type="Proteomes" id="UP001152797"/>
    </source>
</evidence>
<accession>A0A9P1CQC3</accession>
<dbReference type="OrthoDB" id="10520197at2759"/>
<evidence type="ECO:0000313" key="2">
    <source>
        <dbReference type="EMBL" id="CAL4782514.1"/>
    </source>
</evidence>
<sequence length="132" mass="14466">MAAFHSAAQQELSDLRLLPSNVMRTLPYTTYIAVGSYAVLCWSREAALLEVCLLTNEILNAVFKKLSTLLLGKEARWLRRPRGAADSGIYPQHFPKLSTSSGMPSGHAQTSTLFATIFTCRWAMETSGLGAN</sequence>
<reference evidence="1" key="1">
    <citation type="submission" date="2022-10" db="EMBL/GenBank/DDBJ databases">
        <authorList>
            <person name="Chen Y."/>
            <person name="Dougan E. K."/>
            <person name="Chan C."/>
            <person name="Rhodes N."/>
            <person name="Thang M."/>
        </authorList>
    </citation>
    <scope>NUCLEOTIDE SEQUENCE</scope>
</reference>
<reference evidence="2 3" key="2">
    <citation type="submission" date="2024-05" db="EMBL/GenBank/DDBJ databases">
        <authorList>
            <person name="Chen Y."/>
            <person name="Shah S."/>
            <person name="Dougan E. K."/>
            <person name="Thang M."/>
            <person name="Chan C."/>
        </authorList>
    </citation>
    <scope>NUCLEOTIDE SEQUENCE [LARGE SCALE GENOMIC DNA]</scope>
</reference>
<dbReference type="EMBL" id="CAMXCT030002046">
    <property type="protein sequence ID" value="CAL4782514.1"/>
    <property type="molecule type" value="Genomic_DNA"/>
</dbReference>
<proteinExistence type="predicted"/>
<dbReference type="AlphaFoldDB" id="A0A9P1CQC3"/>
<evidence type="ECO:0000313" key="1">
    <source>
        <dbReference type="EMBL" id="CAI3995202.1"/>
    </source>
</evidence>
<dbReference type="EMBL" id="CAMXCT020002046">
    <property type="protein sequence ID" value="CAL1148577.1"/>
    <property type="molecule type" value="Genomic_DNA"/>
</dbReference>
<protein>
    <submittedName>
        <fullName evidence="2">Dolichyldiphosphatase</fullName>
    </submittedName>
</protein>
<dbReference type="Proteomes" id="UP001152797">
    <property type="component" value="Unassembled WGS sequence"/>
</dbReference>
<name>A0A9P1CQC3_9DINO</name>
<keyword evidence="3" id="KW-1185">Reference proteome</keyword>
<gene>
    <name evidence="1" type="ORF">C1SCF055_LOCUS21792</name>
</gene>
<organism evidence="1">
    <name type="scientific">Cladocopium goreaui</name>
    <dbReference type="NCBI Taxonomy" id="2562237"/>
    <lineage>
        <taxon>Eukaryota</taxon>
        <taxon>Sar</taxon>
        <taxon>Alveolata</taxon>
        <taxon>Dinophyceae</taxon>
        <taxon>Suessiales</taxon>
        <taxon>Symbiodiniaceae</taxon>
        <taxon>Cladocopium</taxon>
    </lineage>
</organism>
<dbReference type="EMBL" id="CAMXCT010002046">
    <property type="protein sequence ID" value="CAI3995202.1"/>
    <property type="molecule type" value="Genomic_DNA"/>
</dbReference>